<evidence type="ECO:0000256" key="1">
    <source>
        <dbReference type="SAM" id="Phobius"/>
    </source>
</evidence>
<keyword evidence="1" id="KW-0812">Transmembrane</keyword>
<gene>
    <name evidence="2" type="ORF">RBJ67_11770</name>
</gene>
<dbReference type="AlphaFoldDB" id="A0AAW8HA72"/>
<dbReference type="Proteomes" id="UP001225042">
    <property type="component" value="Unassembled WGS sequence"/>
</dbReference>
<evidence type="ECO:0000313" key="3">
    <source>
        <dbReference type="Proteomes" id="UP001225042"/>
    </source>
</evidence>
<name>A0AAW8HA72_9ENTR</name>
<keyword evidence="3" id="KW-1185">Reference proteome</keyword>
<dbReference type="EMBL" id="JAVDKS010000004">
    <property type="protein sequence ID" value="MDQ2256822.1"/>
    <property type="molecule type" value="Genomic_DNA"/>
</dbReference>
<keyword evidence="1" id="KW-1133">Transmembrane helix</keyword>
<reference evidence="2 3" key="1">
    <citation type="submission" date="2023-08" db="EMBL/GenBank/DDBJ databases">
        <authorList>
            <person name="Dale J."/>
        </authorList>
    </citation>
    <scope>NUCLEOTIDE SEQUENCE [LARGE SCALE GENOMIC DNA]</scope>
    <source>
        <strain evidence="2 3">2023EL-00788</strain>
    </source>
</reference>
<dbReference type="RefSeq" id="WP_306682328.1">
    <property type="nucleotide sequence ID" value="NZ_JAVDKR010000001.1"/>
</dbReference>
<sequence length="202" mass="20782">MTENMTQIELGGILGKTFGKMHYRLISKTSEATRSLAATLDGFEKFMISSQRRGLTYAVFKGKKNIGLDDLGFPVSGEVIRIVPVVIGSKKAGLLQTILGAVLITAAVLTGPGGIGAAFAAGGFTGFAAATGASLVLGGVIQLLSPQPSGIASKQSADNRASYAFGGVTNTAAQGYPVPLLYGRRRIGGAIISAGIYVEDQQ</sequence>
<protein>
    <submittedName>
        <fullName evidence="2">Tail assembly protein</fullName>
    </submittedName>
</protein>
<organism evidence="2 3">
    <name type="scientific">Enterobacter soli</name>
    <dbReference type="NCBI Taxonomy" id="885040"/>
    <lineage>
        <taxon>Bacteria</taxon>
        <taxon>Pseudomonadati</taxon>
        <taxon>Pseudomonadota</taxon>
        <taxon>Gammaproteobacteria</taxon>
        <taxon>Enterobacterales</taxon>
        <taxon>Enterobacteriaceae</taxon>
        <taxon>Enterobacter</taxon>
    </lineage>
</organism>
<feature type="transmembrane region" description="Helical" evidence="1">
    <location>
        <begin position="98"/>
        <end position="121"/>
    </location>
</feature>
<comment type="caution">
    <text evidence="2">The sequence shown here is derived from an EMBL/GenBank/DDBJ whole genome shotgun (WGS) entry which is preliminary data.</text>
</comment>
<keyword evidence="1" id="KW-0472">Membrane</keyword>
<feature type="transmembrane region" description="Helical" evidence="1">
    <location>
        <begin position="127"/>
        <end position="145"/>
    </location>
</feature>
<accession>A0AAW8HA72</accession>
<proteinExistence type="predicted"/>
<evidence type="ECO:0000313" key="2">
    <source>
        <dbReference type="EMBL" id="MDQ2256822.1"/>
    </source>
</evidence>